<evidence type="ECO:0000256" key="3">
    <source>
        <dbReference type="ARBA" id="ARBA00022989"/>
    </source>
</evidence>
<dbReference type="PANTHER" id="PTHR22911:SF6">
    <property type="entry name" value="SOLUTE CARRIER FAMILY 35 MEMBER G1"/>
    <property type="match status" value="1"/>
</dbReference>
<keyword evidence="2 6" id="KW-0812">Transmembrane</keyword>
<feature type="region of interest" description="Disordered" evidence="5">
    <location>
        <begin position="299"/>
        <end position="360"/>
    </location>
</feature>
<feature type="transmembrane region" description="Helical" evidence="6">
    <location>
        <begin position="57"/>
        <end position="76"/>
    </location>
</feature>
<keyword evidence="3 6" id="KW-1133">Transmembrane helix</keyword>
<evidence type="ECO:0000259" key="7">
    <source>
        <dbReference type="Pfam" id="PF00892"/>
    </source>
</evidence>
<dbReference type="InterPro" id="IPR000620">
    <property type="entry name" value="EamA_dom"/>
</dbReference>
<dbReference type="PANTHER" id="PTHR22911">
    <property type="entry name" value="ACYL-MALONYL CONDENSING ENZYME-RELATED"/>
    <property type="match status" value="1"/>
</dbReference>
<feature type="domain" description="EamA" evidence="7">
    <location>
        <begin position="8"/>
        <end position="99"/>
    </location>
</feature>
<keyword evidence="9" id="KW-1185">Reference proteome</keyword>
<gene>
    <name evidence="8" type="ORF">K491DRAFT_691638</name>
</gene>
<evidence type="ECO:0000256" key="6">
    <source>
        <dbReference type="SAM" id="Phobius"/>
    </source>
</evidence>
<evidence type="ECO:0000256" key="4">
    <source>
        <dbReference type="ARBA" id="ARBA00023136"/>
    </source>
</evidence>
<comment type="subcellular location">
    <subcellularLocation>
        <location evidence="1">Membrane</location>
        <topology evidence="1">Multi-pass membrane protein</topology>
    </subcellularLocation>
</comment>
<protein>
    <recommendedName>
        <fullName evidence="7">EamA domain-containing protein</fullName>
    </recommendedName>
</protein>
<name>A0A6A6TDT2_9PLEO</name>
<accession>A0A6A6TDT2</accession>
<keyword evidence="4 6" id="KW-0472">Membrane</keyword>
<dbReference type="Pfam" id="PF00892">
    <property type="entry name" value="EamA"/>
    <property type="match status" value="2"/>
</dbReference>
<dbReference type="OrthoDB" id="306876at2759"/>
<dbReference type="InterPro" id="IPR037185">
    <property type="entry name" value="EmrE-like"/>
</dbReference>
<dbReference type="GO" id="GO:0016020">
    <property type="term" value="C:membrane"/>
    <property type="evidence" value="ECO:0007669"/>
    <property type="project" value="UniProtKB-SubCell"/>
</dbReference>
<reference evidence="8" key="1">
    <citation type="journal article" date="2020" name="Stud. Mycol.">
        <title>101 Dothideomycetes genomes: a test case for predicting lifestyles and emergence of pathogens.</title>
        <authorList>
            <person name="Haridas S."/>
            <person name="Albert R."/>
            <person name="Binder M."/>
            <person name="Bloem J."/>
            <person name="Labutti K."/>
            <person name="Salamov A."/>
            <person name="Andreopoulos B."/>
            <person name="Baker S."/>
            <person name="Barry K."/>
            <person name="Bills G."/>
            <person name="Bluhm B."/>
            <person name="Cannon C."/>
            <person name="Castanera R."/>
            <person name="Culley D."/>
            <person name="Daum C."/>
            <person name="Ezra D."/>
            <person name="Gonzalez J."/>
            <person name="Henrissat B."/>
            <person name="Kuo A."/>
            <person name="Liang C."/>
            <person name="Lipzen A."/>
            <person name="Lutzoni F."/>
            <person name="Magnuson J."/>
            <person name="Mondo S."/>
            <person name="Nolan M."/>
            <person name="Ohm R."/>
            <person name="Pangilinan J."/>
            <person name="Park H.-J."/>
            <person name="Ramirez L."/>
            <person name="Alfaro M."/>
            <person name="Sun H."/>
            <person name="Tritt A."/>
            <person name="Yoshinaga Y."/>
            <person name="Zwiers L.-H."/>
            <person name="Turgeon B."/>
            <person name="Goodwin S."/>
            <person name="Spatafora J."/>
            <person name="Crous P."/>
            <person name="Grigoriev I."/>
        </authorList>
    </citation>
    <scope>NUCLEOTIDE SEQUENCE</scope>
    <source>
        <strain evidence="8">CBS 122681</strain>
    </source>
</reference>
<evidence type="ECO:0000256" key="1">
    <source>
        <dbReference type="ARBA" id="ARBA00004141"/>
    </source>
</evidence>
<proteinExistence type="predicted"/>
<feature type="transmembrane region" description="Helical" evidence="6">
    <location>
        <begin position="190"/>
        <end position="214"/>
    </location>
</feature>
<feature type="transmembrane region" description="Helical" evidence="6">
    <location>
        <begin position="88"/>
        <end position="108"/>
    </location>
</feature>
<feature type="transmembrane region" description="Helical" evidence="6">
    <location>
        <begin position="157"/>
        <end position="178"/>
    </location>
</feature>
<dbReference type="SUPFAM" id="SSF103481">
    <property type="entry name" value="Multidrug resistance efflux transporter EmrE"/>
    <property type="match status" value="2"/>
</dbReference>
<sequence>MGITVLCSSIYMWRAKTEHFPFGLREVRPLLIARGLTGFFGVFGMYYSLLYLPLADATVITFLAPSLACWACSYLINEPFTRMEQIAAYISLFGVVLIARPISLFASFSSTSEPAPPAAGNADVLPVPVPAVTSANSTSTSFGAAYDDVTPAQRATAVGVAMIGVLGAAGAYTTIRWIGRRAHPLISVNYFAIWCTLVSIVMMFVLPGVGFLLPSGLRDWAFLIFLGICGFVMQFLLAAGLQYEKSSRATNMVYTQMLFALAGDKLVWGTTPGALSIIGSSLILGSAIYVAMHQESPVAKASSGGSGSVTRRRGGGGGDRGRGRGRGGGMERDVGTGDADEERGLMSPNLVGEGGEEGDMDVQLRTLRV</sequence>
<evidence type="ECO:0000256" key="5">
    <source>
        <dbReference type="SAM" id="MobiDB-lite"/>
    </source>
</evidence>
<feature type="domain" description="EamA" evidence="7">
    <location>
        <begin position="158"/>
        <end position="290"/>
    </location>
</feature>
<dbReference type="AlphaFoldDB" id="A0A6A6TDT2"/>
<feature type="transmembrane region" description="Helical" evidence="6">
    <location>
        <begin position="220"/>
        <end position="239"/>
    </location>
</feature>
<dbReference type="EMBL" id="MU004332">
    <property type="protein sequence ID" value="KAF2656784.1"/>
    <property type="molecule type" value="Genomic_DNA"/>
</dbReference>
<evidence type="ECO:0000313" key="9">
    <source>
        <dbReference type="Proteomes" id="UP000799324"/>
    </source>
</evidence>
<feature type="transmembrane region" description="Helical" evidence="6">
    <location>
        <begin position="31"/>
        <end position="51"/>
    </location>
</feature>
<evidence type="ECO:0000313" key="8">
    <source>
        <dbReference type="EMBL" id="KAF2656784.1"/>
    </source>
</evidence>
<dbReference type="Proteomes" id="UP000799324">
    <property type="component" value="Unassembled WGS sequence"/>
</dbReference>
<organism evidence="8 9">
    <name type="scientific">Lophiostoma macrostomum CBS 122681</name>
    <dbReference type="NCBI Taxonomy" id="1314788"/>
    <lineage>
        <taxon>Eukaryota</taxon>
        <taxon>Fungi</taxon>
        <taxon>Dikarya</taxon>
        <taxon>Ascomycota</taxon>
        <taxon>Pezizomycotina</taxon>
        <taxon>Dothideomycetes</taxon>
        <taxon>Pleosporomycetidae</taxon>
        <taxon>Pleosporales</taxon>
        <taxon>Lophiostomataceae</taxon>
        <taxon>Lophiostoma</taxon>
    </lineage>
</organism>
<evidence type="ECO:0000256" key="2">
    <source>
        <dbReference type="ARBA" id="ARBA00022692"/>
    </source>
</evidence>